<proteinExistence type="predicted"/>
<keyword evidence="6" id="KW-1185">Reference proteome</keyword>
<evidence type="ECO:0000313" key="4">
    <source>
        <dbReference type="EMBL" id="CAL1160881.1"/>
    </source>
</evidence>
<dbReference type="AlphaFoldDB" id="A0A9P1DC01"/>
<name>A0A9P1DC01_9DINO</name>
<dbReference type="Proteomes" id="UP001152797">
    <property type="component" value="Unassembled WGS sequence"/>
</dbReference>
<dbReference type="SUPFAM" id="SSF81606">
    <property type="entry name" value="PP2C-like"/>
    <property type="match status" value="1"/>
</dbReference>
<dbReference type="Pfam" id="PF00481">
    <property type="entry name" value="PP2C"/>
    <property type="match status" value="1"/>
</dbReference>
<feature type="region of interest" description="Disordered" evidence="1">
    <location>
        <begin position="200"/>
        <end position="239"/>
    </location>
</feature>
<evidence type="ECO:0000259" key="2">
    <source>
        <dbReference type="PROSITE" id="PS51746"/>
    </source>
</evidence>
<dbReference type="GO" id="GO:0004722">
    <property type="term" value="F:protein serine/threonine phosphatase activity"/>
    <property type="evidence" value="ECO:0007669"/>
    <property type="project" value="InterPro"/>
</dbReference>
<dbReference type="EMBL" id="CAMXCT020004068">
    <property type="protein sequence ID" value="CAL1160881.1"/>
    <property type="molecule type" value="Genomic_DNA"/>
</dbReference>
<dbReference type="InterPro" id="IPR036457">
    <property type="entry name" value="PPM-type-like_dom_sf"/>
</dbReference>
<reference evidence="4" key="2">
    <citation type="submission" date="2024-04" db="EMBL/GenBank/DDBJ databases">
        <authorList>
            <person name="Chen Y."/>
            <person name="Shah S."/>
            <person name="Dougan E. K."/>
            <person name="Thang M."/>
            <person name="Chan C."/>
        </authorList>
    </citation>
    <scope>NUCLEOTIDE SEQUENCE [LARGE SCALE GENOMIC DNA]</scope>
</reference>
<evidence type="ECO:0000313" key="3">
    <source>
        <dbReference type="EMBL" id="CAI4007506.1"/>
    </source>
</evidence>
<dbReference type="Gene3D" id="3.60.40.10">
    <property type="entry name" value="PPM-type phosphatase domain"/>
    <property type="match status" value="1"/>
</dbReference>
<protein>
    <submittedName>
        <fullName evidence="5">Protein phosphatase 1A (Protein phosphatase 2 C isoform alpha) (PP2C-alpha) (Protein phosphatase IA)</fullName>
    </submittedName>
</protein>
<dbReference type="EMBL" id="CAMXCT030004068">
    <property type="protein sequence ID" value="CAL4794818.1"/>
    <property type="molecule type" value="Genomic_DNA"/>
</dbReference>
<dbReference type="PROSITE" id="PS51746">
    <property type="entry name" value="PPM_2"/>
    <property type="match status" value="1"/>
</dbReference>
<organism evidence="3">
    <name type="scientific">Cladocopium goreaui</name>
    <dbReference type="NCBI Taxonomy" id="2562237"/>
    <lineage>
        <taxon>Eukaryota</taxon>
        <taxon>Sar</taxon>
        <taxon>Alveolata</taxon>
        <taxon>Dinophyceae</taxon>
        <taxon>Suessiales</taxon>
        <taxon>Symbiodiniaceae</taxon>
        <taxon>Cladocopium</taxon>
    </lineage>
</organism>
<evidence type="ECO:0000256" key="1">
    <source>
        <dbReference type="SAM" id="MobiDB-lite"/>
    </source>
</evidence>
<dbReference type="InterPro" id="IPR015655">
    <property type="entry name" value="PP2C"/>
</dbReference>
<dbReference type="InterPro" id="IPR001932">
    <property type="entry name" value="PPM-type_phosphatase-like_dom"/>
</dbReference>
<dbReference type="OrthoDB" id="10264738at2759"/>
<dbReference type="PANTHER" id="PTHR47992">
    <property type="entry name" value="PROTEIN PHOSPHATASE"/>
    <property type="match status" value="1"/>
</dbReference>
<feature type="compositionally biased region" description="Basic and acidic residues" evidence="1">
    <location>
        <begin position="215"/>
        <end position="230"/>
    </location>
</feature>
<sequence>MGCALSSPVELIRVQRHGNAAFRCAVAEMQGWRVGHEDAHAMRCDASSATCFVLDGHGGDGAALFSAPELLEEVSKREKAPDVPSDAHLEEAFSTVDKRLRGYFQEHAEKDSGTTVVGAVCAKTKDGSYKVKLLNCGDSRALVVRNPKEEACPEPLIRRPGHIEALGTKGNPVKGETQVAAPTGKNPLIAKLPPQWFQNVRGNGEEGDAFPDSEPIYKPKGREQRRRELDEQQDQLGDVCKGLPGSLSMMHKYKRGDLQLSDIDELMKSYDQMAGYTERETPQNMLFCGPVEEETWRMRRKLKTGMYTHKIGENYSCNESQFSSHAHARFFLEACDELGLTREEAPFVPRKLNKFGIMEMQSESTLN</sequence>
<comment type="caution">
    <text evidence="3">The sequence shown here is derived from an EMBL/GenBank/DDBJ whole genome shotgun (WGS) entry which is preliminary data.</text>
</comment>
<feature type="domain" description="PPM-type phosphatase" evidence="2">
    <location>
        <begin position="23"/>
        <end position="367"/>
    </location>
</feature>
<dbReference type="EMBL" id="CAMXCT010004068">
    <property type="protein sequence ID" value="CAI4007506.1"/>
    <property type="molecule type" value="Genomic_DNA"/>
</dbReference>
<reference evidence="3" key="1">
    <citation type="submission" date="2022-10" db="EMBL/GenBank/DDBJ databases">
        <authorList>
            <person name="Chen Y."/>
            <person name="Dougan E. K."/>
            <person name="Chan C."/>
            <person name="Rhodes N."/>
            <person name="Thang M."/>
        </authorList>
    </citation>
    <scope>NUCLEOTIDE SEQUENCE</scope>
</reference>
<dbReference type="SMART" id="SM00332">
    <property type="entry name" value="PP2Cc"/>
    <property type="match status" value="1"/>
</dbReference>
<gene>
    <name evidence="3" type="ORF">C1SCF055_LOCUS33056</name>
</gene>
<dbReference type="CDD" id="cd00143">
    <property type="entry name" value="PP2Cc"/>
    <property type="match status" value="1"/>
</dbReference>
<evidence type="ECO:0000313" key="5">
    <source>
        <dbReference type="EMBL" id="CAL4794818.1"/>
    </source>
</evidence>
<evidence type="ECO:0000313" key="6">
    <source>
        <dbReference type="Proteomes" id="UP001152797"/>
    </source>
</evidence>
<accession>A0A9P1DC01</accession>